<evidence type="ECO:0000313" key="3">
    <source>
        <dbReference type="Proteomes" id="UP000178999"/>
    </source>
</evidence>
<evidence type="ECO:0000313" key="2">
    <source>
        <dbReference type="EMBL" id="OGM79067.1"/>
    </source>
</evidence>
<dbReference type="STRING" id="1802538.A2382_01470"/>
<dbReference type="Proteomes" id="UP000178999">
    <property type="component" value="Unassembled WGS sequence"/>
</dbReference>
<protein>
    <recommendedName>
        <fullName evidence="4">DUF5666 domain-containing protein</fullName>
    </recommendedName>
</protein>
<evidence type="ECO:0000256" key="1">
    <source>
        <dbReference type="SAM" id="Phobius"/>
    </source>
</evidence>
<keyword evidence="1" id="KW-0812">Transmembrane</keyword>
<feature type="transmembrane region" description="Helical" evidence="1">
    <location>
        <begin position="6"/>
        <end position="27"/>
    </location>
</feature>
<dbReference type="EMBL" id="MGHY01000021">
    <property type="protein sequence ID" value="OGM79067.1"/>
    <property type="molecule type" value="Genomic_DNA"/>
</dbReference>
<organism evidence="2 3">
    <name type="scientific">Candidatus Woesebacteria bacterium RIFOXYB1_FULL_38_16</name>
    <dbReference type="NCBI Taxonomy" id="1802538"/>
    <lineage>
        <taxon>Bacteria</taxon>
        <taxon>Candidatus Woeseibacteriota</taxon>
    </lineage>
</organism>
<evidence type="ECO:0008006" key="4">
    <source>
        <dbReference type="Google" id="ProtNLM"/>
    </source>
</evidence>
<dbReference type="AlphaFoldDB" id="A0A1F8CRW0"/>
<comment type="caution">
    <text evidence="2">The sequence shown here is derived from an EMBL/GenBank/DDBJ whole genome shotgun (WGS) entry which is preliminary data.</text>
</comment>
<keyword evidence="1" id="KW-1133">Transmembrane helix</keyword>
<name>A0A1F8CRW0_9BACT</name>
<reference evidence="2 3" key="1">
    <citation type="journal article" date="2016" name="Nat. Commun.">
        <title>Thousands of microbial genomes shed light on interconnected biogeochemical processes in an aquifer system.</title>
        <authorList>
            <person name="Anantharaman K."/>
            <person name="Brown C.T."/>
            <person name="Hug L.A."/>
            <person name="Sharon I."/>
            <person name="Castelle C.J."/>
            <person name="Probst A.J."/>
            <person name="Thomas B.C."/>
            <person name="Singh A."/>
            <person name="Wilkins M.J."/>
            <person name="Karaoz U."/>
            <person name="Brodie E.L."/>
            <person name="Williams K.H."/>
            <person name="Hubbard S.S."/>
            <person name="Banfield J.F."/>
        </authorList>
    </citation>
    <scope>NUCLEOTIDE SEQUENCE [LARGE SCALE GENOMIC DNA]</scope>
</reference>
<keyword evidence="1" id="KW-0472">Membrane</keyword>
<proteinExistence type="predicted"/>
<sequence>MKDVKTLVMILGIVVSLGVGFGGGYLFKAQQVSRMRQNLVGQFQGRVGMERNGNGMGIQNKGGGGIRGTMGEIISQDEKSITVKTVDGSSRIVILSDSTTYSEEKTTKKNNLTVGTKVGVFGSVNSDGSITAENIQINPMMRGQINQPSN</sequence>
<gene>
    <name evidence="2" type="ORF">A2382_01470</name>
</gene>
<accession>A0A1F8CRW0</accession>